<reference evidence="3" key="2">
    <citation type="journal article" date="2023" name="Science">
        <title>Genomic signatures of disease resistance in endangered staghorn corals.</title>
        <authorList>
            <person name="Vollmer S.V."/>
            <person name="Selwyn J.D."/>
            <person name="Despard B.A."/>
            <person name="Roesel C.L."/>
        </authorList>
    </citation>
    <scope>NUCLEOTIDE SEQUENCE</scope>
    <source>
        <strain evidence="3">K2</strain>
    </source>
</reference>
<dbReference type="PANTHER" id="PTHR10545">
    <property type="entry name" value="DIAMINE N-ACETYLTRANSFERASE"/>
    <property type="match status" value="1"/>
</dbReference>
<dbReference type="PANTHER" id="PTHR10545:SF29">
    <property type="entry name" value="GH14572P-RELATED"/>
    <property type="match status" value="1"/>
</dbReference>
<name>A0AAD9QSS6_ACRCE</name>
<dbReference type="InterPro" id="IPR016181">
    <property type="entry name" value="Acyl_CoA_acyltransferase"/>
</dbReference>
<reference evidence="3" key="1">
    <citation type="journal article" date="2023" name="G3 (Bethesda)">
        <title>Whole genome assembly and annotation of the endangered Caribbean coral Acropora cervicornis.</title>
        <authorList>
            <person name="Selwyn J.D."/>
            <person name="Vollmer S.V."/>
        </authorList>
    </citation>
    <scope>NUCLEOTIDE SEQUENCE</scope>
    <source>
        <strain evidence="3">K2</strain>
    </source>
</reference>
<evidence type="ECO:0000313" key="4">
    <source>
        <dbReference type="Proteomes" id="UP001249851"/>
    </source>
</evidence>
<dbReference type="EMBL" id="JARQWQ010000016">
    <property type="protein sequence ID" value="KAK2566712.1"/>
    <property type="molecule type" value="Genomic_DNA"/>
</dbReference>
<sequence length="145" mass="16970">MAVVDSSKMRNWQVRDAVAEDIPDILQMIKDLAVFEKEPETVVKISEEAEELEGCSENDALPKKRAVGYAIFFQTYSTWEGRSLYLEDLYVDPIAVKKECVRLDWNVLDWNKVAVDFYDNLGAERLDEWRKYRFSGEQLIQFAYN</sequence>
<dbReference type="Proteomes" id="UP001249851">
    <property type="component" value="Unassembled WGS sequence"/>
</dbReference>
<protein>
    <submittedName>
        <fullName evidence="3">Thialysine N-epsilon-acetyltransferase</fullName>
    </submittedName>
</protein>
<comment type="caution">
    <text evidence="3">The sequence shown here is derived from an EMBL/GenBank/DDBJ whole genome shotgun (WGS) entry which is preliminary data.</text>
</comment>
<dbReference type="GO" id="GO:0008080">
    <property type="term" value="F:N-acetyltransferase activity"/>
    <property type="evidence" value="ECO:0007669"/>
    <property type="project" value="UniProtKB-ARBA"/>
</dbReference>
<dbReference type="Gene3D" id="3.40.630.30">
    <property type="match status" value="2"/>
</dbReference>
<dbReference type="AlphaFoldDB" id="A0AAD9QSS6"/>
<evidence type="ECO:0000313" key="3">
    <source>
        <dbReference type="EMBL" id="KAK2566712.1"/>
    </source>
</evidence>
<evidence type="ECO:0000256" key="2">
    <source>
        <dbReference type="ARBA" id="ARBA00023315"/>
    </source>
</evidence>
<evidence type="ECO:0000256" key="1">
    <source>
        <dbReference type="ARBA" id="ARBA00022679"/>
    </source>
</evidence>
<gene>
    <name evidence="3" type="ORF">P5673_009384</name>
</gene>
<keyword evidence="1" id="KW-0808">Transferase</keyword>
<keyword evidence="2" id="KW-0012">Acyltransferase</keyword>
<proteinExistence type="predicted"/>
<keyword evidence="4" id="KW-1185">Reference proteome</keyword>
<dbReference type="InterPro" id="IPR051016">
    <property type="entry name" value="Diverse_Substrate_AcTransf"/>
</dbReference>
<organism evidence="3 4">
    <name type="scientific">Acropora cervicornis</name>
    <name type="common">Staghorn coral</name>
    <dbReference type="NCBI Taxonomy" id="6130"/>
    <lineage>
        <taxon>Eukaryota</taxon>
        <taxon>Metazoa</taxon>
        <taxon>Cnidaria</taxon>
        <taxon>Anthozoa</taxon>
        <taxon>Hexacorallia</taxon>
        <taxon>Scleractinia</taxon>
        <taxon>Astrocoeniina</taxon>
        <taxon>Acroporidae</taxon>
        <taxon>Acropora</taxon>
    </lineage>
</organism>
<accession>A0AAD9QSS6</accession>
<dbReference type="SUPFAM" id="SSF55729">
    <property type="entry name" value="Acyl-CoA N-acyltransferases (Nat)"/>
    <property type="match status" value="1"/>
</dbReference>